<dbReference type="OrthoDB" id="9794954at2"/>
<dbReference type="GO" id="GO:0016625">
    <property type="term" value="F:oxidoreductase activity, acting on the aldehyde or oxo group of donors, iron-sulfur protein as acceptor"/>
    <property type="evidence" value="ECO:0007669"/>
    <property type="project" value="InterPro"/>
</dbReference>
<dbReference type="PANTHER" id="PTHR43366:SF1">
    <property type="entry name" value="PYRUVATE SYNTHASE SUBUNIT PORC"/>
    <property type="match status" value="1"/>
</dbReference>
<dbReference type="InterPro" id="IPR011894">
    <property type="entry name" value="PorC_KorC"/>
</dbReference>
<accession>A0A521CJE4</accession>
<sequence>MMKEIRWHGRGGQGAKTVSELVALALMHHGYFVQAFPEYGPERSGAPLQAYTRSSDEPIRLHCGVTDPDLVVVLDDSLLHEIRVTEGLKPEGFILVNTKKTKEALRLQLGFDGTLYCINADKIAVETGLLYSNVVMAGALGGILGNPPLEDLKRAAEEFLSIKLSPKIVEINLKAIEAGFRESQHMEELA</sequence>
<dbReference type="NCBIfam" id="TIGR02175">
    <property type="entry name" value="PorC_KorC"/>
    <property type="match status" value="1"/>
</dbReference>
<dbReference type="InterPro" id="IPR019752">
    <property type="entry name" value="Pyrv/ketoisovalerate_OxRed_cat"/>
</dbReference>
<dbReference type="AlphaFoldDB" id="A0A521CJE4"/>
<dbReference type="InterPro" id="IPR002869">
    <property type="entry name" value="Pyrv_flavodox_OxRed_cen"/>
</dbReference>
<dbReference type="SUPFAM" id="SSF53323">
    <property type="entry name" value="Pyruvate-ferredoxin oxidoreductase, PFOR, domain III"/>
    <property type="match status" value="1"/>
</dbReference>
<protein>
    <submittedName>
        <fullName evidence="3">Pyruvate ferredoxin oxidoreductase gamma subunit</fullName>
    </submittedName>
</protein>
<evidence type="ECO:0000313" key="3">
    <source>
        <dbReference type="EMBL" id="SMO59566.1"/>
    </source>
</evidence>
<evidence type="ECO:0000259" key="2">
    <source>
        <dbReference type="Pfam" id="PF01558"/>
    </source>
</evidence>
<evidence type="ECO:0000313" key="4">
    <source>
        <dbReference type="Proteomes" id="UP000317557"/>
    </source>
</evidence>
<keyword evidence="3" id="KW-0670">Pyruvate</keyword>
<dbReference type="InterPro" id="IPR051626">
    <property type="entry name" value="Oxidoreductase_gamma_subunit"/>
</dbReference>
<evidence type="ECO:0000256" key="1">
    <source>
        <dbReference type="ARBA" id="ARBA00023002"/>
    </source>
</evidence>
<dbReference type="Proteomes" id="UP000317557">
    <property type="component" value="Unassembled WGS sequence"/>
</dbReference>
<gene>
    <name evidence="3" type="ORF">SAMN06265219_105218</name>
</gene>
<dbReference type="RefSeq" id="WP_142454030.1">
    <property type="nucleotide sequence ID" value="NZ_FXTP01000005.1"/>
</dbReference>
<keyword evidence="1" id="KW-0560">Oxidoreductase</keyword>
<keyword evidence="4" id="KW-1185">Reference proteome</keyword>
<dbReference type="PANTHER" id="PTHR43366">
    <property type="entry name" value="PYRUVATE SYNTHASE SUBUNIT PORC"/>
    <property type="match status" value="1"/>
</dbReference>
<dbReference type="Gene3D" id="3.40.920.10">
    <property type="entry name" value="Pyruvate-ferredoxin oxidoreductase, PFOR, domain III"/>
    <property type="match status" value="1"/>
</dbReference>
<dbReference type="EMBL" id="FXTP01000005">
    <property type="protein sequence ID" value="SMO59566.1"/>
    <property type="molecule type" value="Genomic_DNA"/>
</dbReference>
<dbReference type="Pfam" id="PF01558">
    <property type="entry name" value="POR"/>
    <property type="match status" value="1"/>
</dbReference>
<reference evidence="3 4" key="1">
    <citation type="submission" date="2017-05" db="EMBL/GenBank/DDBJ databases">
        <authorList>
            <person name="Varghese N."/>
            <person name="Submissions S."/>
        </authorList>
    </citation>
    <scope>NUCLEOTIDE SEQUENCE [LARGE SCALE GENOMIC DNA]</scope>
    <source>
        <strain evidence="3 4">DSM 21985</strain>
    </source>
</reference>
<proteinExistence type="predicted"/>
<organism evidence="3 4">
    <name type="scientific">Gracilimonas mengyeensis</name>
    <dbReference type="NCBI Taxonomy" id="1302730"/>
    <lineage>
        <taxon>Bacteria</taxon>
        <taxon>Pseudomonadati</taxon>
        <taxon>Balneolota</taxon>
        <taxon>Balneolia</taxon>
        <taxon>Balneolales</taxon>
        <taxon>Balneolaceae</taxon>
        <taxon>Gracilimonas</taxon>
    </lineage>
</organism>
<name>A0A521CJE4_9BACT</name>
<feature type="domain" description="Pyruvate/ketoisovalerate oxidoreductase catalytic" evidence="2">
    <location>
        <begin position="11"/>
        <end position="180"/>
    </location>
</feature>